<dbReference type="PANTHER" id="PTHR16212">
    <property type="entry name" value="FOCADHESIN FAMILY MEMBER"/>
    <property type="match status" value="1"/>
</dbReference>
<protein>
    <recommendedName>
        <fullName evidence="5">Focadhesin</fullName>
    </recommendedName>
</protein>
<feature type="domain" description="Focadhesin C-terminal" evidence="1">
    <location>
        <begin position="1231"/>
        <end position="1687"/>
    </location>
</feature>
<feature type="domain" description="DUF3730" evidence="2">
    <location>
        <begin position="501"/>
        <end position="723"/>
    </location>
</feature>
<dbReference type="InterPro" id="IPR021392">
    <property type="entry name" value="Focadhesin_C"/>
</dbReference>
<dbReference type="PANTHER" id="PTHR16212:SF4">
    <property type="entry name" value="FOCADHESIN"/>
    <property type="match status" value="1"/>
</dbReference>
<accession>A0A8X6EZF5</accession>
<name>A0A8X6EZF5_TRICU</name>
<feature type="domain" description="Focadhesin C-terminal" evidence="1">
    <location>
        <begin position="1702"/>
        <end position="1774"/>
    </location>
</feature>
<dbReference type="EMBL" id="BMAO01020346">
    <property type="protein sequence ID" value="GFQ66728.1"/>
    <property type="molecule type" value="Genomic_DNA"/>
</dbReference>
<dbReference type="Pfam" id="PF11229">
    <property type="entry name" value="Focadhesin"/>
    <property type="match status" value="2"/>
</dbReference>
<proteinExistence type="predicted"/>
<dbReference type="InterPro" id="IPR016024">
    <property type="entry name" value="ARM-type_fold"/>
</dbReference>
<evidence type="ECO:0008006" key="5">
    <source>
        <dbReference type="Google" id="ProtNLM"/>
    </source>
</evidence>
<organism evidence="3 4">
    <name type="scientific">Trichonephila clavata</name>
    <name type="common">Joro spider</name>
    <name type="synonym">Nephila clavata</name>
    <dbReference type="NCBI Taxonomy" id="2740835"/>
    <lineage>
        <taxon>Eukaryota</taxon>
        <taxon>Metazoa</taxon>
        <taxon>Ecdysozoa</taxon>
        <taxon>Arthropoda</taxon>
        <taxon>Chelicerata</taxon>
        <taxon>Arachnida</taxon>
        <taxon>Araneae</taxon>
        <taxon>Araneomorphae</taxon>
        <taxon>Entelegynae</taxon>
        <taxon>Araneoidea</taxon>
        <taxon>Nephilidae</taxon>
        <taxon>Trichonephila</taxon>
    </lineage>
</organism>
<evidence type="ECO:0000313" key="4">
    <source>
        <dbReference type="Proteomes" id="UP000887116"/>
    </source>
</evidence>
<reference evidence="3" key="1">
    <citation type="submission" date="2020-07" db="EMBL/GenBank/DDBJ databases">
        <title>Multicomponent nature underlies the extraordinary mechanical properties of spider dragline silk.</title>
        <authorList>
            <person name="Kono N."/>
            <person name="Nakamura H."/>
            <person name="Mori M."/>
            <person name="Yoshida Y."/>
            <person name="Ohtoshi R."/>
            <person name="Malay A.D."/>
            <person name="Moran D.A.P."/>
            <person name="Tomita M."/>
            <person name="Numata K."/>
            <person name="Arakawa K."/>
        </authorList>
    </citation>
    <scope>NUCLEOTIDE SEQUENCE</scope>
</reference>
<dbReference type="InterPro" id="IPR045163">
    <property type="entry name" value="Focadhesin/RST1"/>
</dbReference>
<dbReference type="GO" id="GO:0060147">
    <property type="term" value="P:regulation of post-transcriptional gene silencing"/>
    <property type="evidence" value="ECO:0007669"/>
    <property type="project" value="InterPro"/>
</dbReference>
<evidence type="ECO:0000259" key="2">
    <source>
        <dbReference type="Pfam" id="PF12530"/>
    </source>
</evidence>
<dbReference type="Pfam" id="PF12530">
    <property type="entry name" value="DUF3730"/>
    <property type="match status" value="1"/>
</dbReference>
<dbReference type="OrthoDB" id="6354723at2759"/>
<sequence length="1780" mass="200108">MEDIKQRLKFDDVTVRSKCVQKLVQIIKKKSKEVITASSVQIPELNFLWEICVDNSTSTSSLAVRGIIYLVTNKHLDINYAINKFLGCLSSGSYVYGIVKGITKLLIYQNSQNNESNKTCYSLNLPKHPLITVLLSSEDYLPLVLENIADAISEDNLRGFQVMEPVICYILSNPVARRSDYSKSLLIETLLDTVKNEPKTAFYILRCIPLLQIDDYNQVAETATFILKAQKAFVSLECNESDYIYISELLLLSALSLSEKCLIFGYDPIRLLNLAIDVSKSLSKVNFSSSYINIYLVSISMILKKASGELIENYIALALVLLDFYCISPTVAAFLAVSVIQLLPEPSVLSFSETSSSTLSQLLQKLEKFFLSDYCLENSSLTSAKGESSEDQSVSAAYKMCKNANTIYIEAFSFSVQSSQQCAKFALRLDEGDVDFKTNWLKSVGDSVKYCSSEDLDVIFSVVSALFIMSPDDETYIKTCLVTLEIILLKNTYLSTKMFSLLLYKQSLLKSPEAKYLILDFLPKSATHKYAIPPVLSILKMMSTDTELKPQAIYLMLQLWKKHDRCFSYLHKLLLENNKTLNKNLNINEALVSQTAAIREICQIAPEKHGIEFLGILSKAFNESDDEANLPVACLALDGVISLCKSEITELRSTWKMLGLKLIKDKRPLVTCRMYKLLALVPELEVKSCEYDKFMNEIATNIWKRIASSSMAPEAVAEAYRTLAKFPLDCHVLKLLPSSAKVNLCLPPSMKATPFEMGKLPEDVLTYIPGYCYVDLLKSIQNEIILKGYAVFLYSLIKHEITELPRSAYNPKKHLKKQNTNEALSKVPKFLCSLFEARKSPTLQKNIAVGVLLCYEPPLEFGKDGEPIKRSLASQSRFFEQVLSVLLNEVNIDATEWQRCILLPSAWGKFMERAFSTCEESRKAELELQRNLGHREFTPEDFNLQCKCAWLWVRDRLLNVIKTSVKNAPTSHANAIFAIAGLILASNKFQASLDDSTRVLSDDNENFAKHQIFVTEYTETIICAMIPNYQTKGSVHSWLLTHLSRGNSSASFLVRGCSCACLCHLTTGLLSTHSDAIPTLFKSLLENLSHSSPVLSFYSGLGMGLLIKSLCDVGNADSNDEQLKFLLDTSKKIQRICLIEDTPPPSALISLTMAITSLSHVAQEENKDWISTTCNLFHEKLMEEEVSSMSFEMLSICVTAMLVSAVEGNCMPVDNICNLASWFEEKQSELPQCSGVSVSSGMLIEILEKLGHPRGSEIKQKLQKEWFNTVVSEKRNTLHRIAALNGLCSLYSCGRGLLQSKYTEAKDIGAVNDLVSLMFQMLNAGRDTGLQNICSWEVGRLFSVHSLQQEDEVSVPANYSYLNEKSVLKPLMKMILTYIDKESEEESQHVLSSLVALGGTFPRGLPPLNWMAVLTPFLQQSENSSLAEAALNIAVNQAKSSPYATNILSSYCCPPLFHTLPVTCQHNLLKNIPSLCQVLPPQKLKIFFQTIIPLTIKKENDLKKSGQITMQGIQDAFMDSTLKPQVRTVLQEAFISIFKYFKKDWNILQKYLKFVTDIFCHLQDKKVDSLLSPSQNSSDIANLTAILCHLVKVGKRKLSALRPCIEEGKHAPLIDKEQIYAAFYDCFLTGGSNEKSEVHQPEKCISWLLETIGWINVLSDTKSQYQLMTVSEVFIFLNDICFATVIGCSGLDCSYNWLPLQNLSHQLLLENLPIAIQKIILMEEWNKVTNKIIEWLKLLLLSPHLNENEKYFIKLSLYGLRNSSEFKKLDVWTDIVSSIY</sequence>
<dbReference type="SUPFAM" id="SSF48371">
    <property type="entry name" value="ARM repeat"/>
    <property type="match status" value="1"/>
</dbReference>
<comment type="caution">
    <text evidence="3">The sequence shown here is derived from an EMBL/GenBank/DDBJ whole genome shotgun (WGS) entry which is preliminary data.</text>
</comment>
<keyword evidence="4" id="KW-1185">Reference proteome</keyword>
<dbReference type="InterPro" id="IPR022542">
    <property type="entry name" value="FOCAD/RST1_DUF3730"/>
</dbReference>
<evidence type="ECO:0000259" key="1">
    <source>
        <dbReference type="Pfam" id="PF11229"/>
    </source>
</evidence>
<dbReference type="Proteomes" id="UP000887116">
    <property type="component" value="Unassembled WGS sequence"/>
</dbReference>
<evidence type="ECO:0000313" key="3">
    <source>
        <dbReference type="EMBL" id="GFQ66728.1"/>
    </source>
</evidence>
<gene>
    <name evidence="3" type="primary">X975_22559</name>
    <name evidence="3" type="ORF">TNCT_576431</name>
</gene>